<comment type="caution">
    <text evidence="1">The sequence shown here is derived from an EMBL/GenBank/DDBJ whole genome shotgun (WGS) entry which is preliminary data.</text>
</comment>
<keyword evidence="2" id="KW-1185">Reference proteome</keyword>
<organism evidence="1 2">
    <name type="scientific">Vibrio brasiliensis LMG 20546</name>
    <dbReference type="NCBI Taxonomy" id="945543"/>
    <lineage>
        <taxon>Bacteria</taxon>
        <taxon>Pseudomonadati</taxon>
        <taxon>Pseudomonadota</taxon>
        <taxon>Gammaproteobacteria</taxon>
        <taxon>Vibrionales</taxon>
        <taxon>Vibrionaceae</taxon>
        <taxon>Vibrio</taxon>
        <taxon>Vibrio oreintalis group</taxon>
    </lineage>
</organism>
<dbReference type="PANTHER" id="PTHR35271:SF1">
    <property type="entry name" value="ABC TRANSPORTER, SUBSTRATE-BINDING LIPOPROTEIN"/>
    <property type="match status" value="1"/>
</dbReference>
<proteinExistence type="predicted"/>
<dbReference type="OrthoDB" id="1550623at2"/>
<dbReference type="Proteomes" id="UP000004371">
    <property type="component" value="Unassembled WGS sequence"/>
</dbReference>
<accession>E8LPQ0</accession>
<gene>
    <name evidence="1" type="ORF">VIBR0546_08857</name>
</gene>
<dbReference type="EMBL" id="AEVS01000013">
    <property type="protein sequence ID" value="EGA67321.1"/>
    <property type="molecule type" value="Genomic_DNA"/>
</dbReference>
<dbReference type="RefSeq" id="WP_006877810.1">
    <property type="nucleotide sequence ID" value="NZ_AEVS01000013.1"/>
</dbReference>
<evidence type="ECO:0000313" key="2">
    <source>
        <dbReference type="Proteomes" id="UP000004371"/>
    </source>
</evidence>
<dbReference type="eggNOG" id="COG2984">
    <property type="taxonomic scope" value="Bacteria"/>
</dbReference>
<evidence type="ECO:0008006" key="3">
    <source>
        <dbReference type="Google" id="ProtNLM"/>
    </source>
</evidence>
<dbReference type="PANTHER" id="PTHR35271">
    <property type="entry name" value="ABC TRANSPORTER, SUBSTRATE-BINDING LIPOPROTEIN-RELATED"/>
    <property type="match status" value="1"/>
</dbReference>
<dbReference type="STRING" id="945543.VIBR0546_08857"/>
<reference evidence="1 2" key="1">
    <citation type="journal article" date="2012" name="Int. J. Syst. Evol. Microbiol.">
        <title>Vibrio caribbeanicus sp. nov., isolated from the marine sponge Scleritoderma cyanea.</title>
        <authorList>
            <person name="Hoffmann M."/>
            <person name="Monday S.R."/>
            <person name="Allard M.W."/>
            <person name="Strain E.A."/>
            <person name="Whittaker P."/>
            <person name="Naum M."/>
            <person name="McCarthy P.J."/>
            <person name="Lopez J.V."/>
            <person name="Fischer M."/>
            <person name="Brown E.W."/>
        </authorList>
    </citation>
    <scope>NUCLEOTIDE SEQUENCE [LARGE SCALE GENOMIC DNA]</scope>
    <source>
        <strain evidence="1 2">LMG 20546</strain>
    </source>
</reference>
<evidence type="ECO:0000313" key="1">
    <source>
        <dbReference type="EMBL" id="EGA67321.1"/>
    </source>
</evidence>
<name>E8LPQ0_9VIBR</name>
<dbReference type="Gene3D" id="3.40.50.2300">
    <property type="match status" value="2"/>
</dbReference>
<protein>
    <recommendedName>
        <fullName evidence="3">Sugar ABC transporter ATPase</fullName>
    </recommendedName>
</protein>
<dbReference type="AlphaFoldDB" id="E8LPQ0"/>
<dbReference type="InterPro" id="IPR007487">
    <property type="entry name" value="ABC_transpt-TYRBP-like"/>
</dbReference>
<sequence length="321" mass="36080">MRWIWICLIFSSQVCATKVLLIESYHSGYPWDASYVKGIEQTLLPSVEFERFEMDTKRLPTEEFKRKANEAFAVYQRFQPDIVMLGDDNALSHMLPKLYDEPISIVFLGVNANPRALLKQYRGKAKVTGVLERPLFVKSLGELRKIFSTPDFKVLVLFDSGVTSKIAKEYIENQYTLIRKNLGIEVEIKAIATKQSWREQVMAAKEQGFTLIIVGLYQTLVNESGANVPAAEVIKWTSENSQLPLFAFWDFAVGVDKAVGGVVLFGQSQGAEAATMVNQIVEHGQPLVIPIATGSKGKAIYSKSELERWGITMPPHWQAID</sequence>